<dbReference type="STRING" id="314260.PB2503_06507"/>
<dbReference type="eggNOG" id="COG1680">
    <property type="taxonomic scope" value="Bacteria"/>
</dbReference>
<feature type="domain" description="Beta-lactamase-related" evidence="1">
    <location>
        <begin position="27"/>
        <end position="350"/>
    </location>
</feature>
<dbReference type="PANTHER" id="PTHR43319:SF3">
    <property type="entry name" value="BETA-LACTAMASE-RELATED DOMAIN-CONTAINING PROTEIN"/>
    <property type="match status" value="1"/>
</dbReference>
<dbReference type="Gene3D" id="3.40.710.10">
    <property type="entry name" value="DD-peptidase/beta-lactamase superfamily"/>
    <property type="match status" value="1"/>
</dbReference>
<proteinExistence type="predicted"/>
<keyword evidence="3" id="KW-1185">Reference proteome</keyword>
<protein>
    <submittedName>
        <fullName evidence="2">Esterase A</fullName>
    </submittedName>
</protein>
<dbReference type="PANTHER" id="PTHR43319">
    <property type="entry name" value="BETA-LACTAMASE-RELATED"/>
    <property type="match status" value="1"/>
</dbReference>
<gene>
    <name evidence="2" type="ordered locus">PB2503_06507</name>
</gene>
<reference evidence="3" key="1">
    <citation type="submission" date="2010-08" db="EMBL/GenBank/DDBJ databases">
        <title>Genome sequence of Parvularcula bermudensis HTCC2503.</title>
        <authorList>
            <person name="Kang D.-M."/>
            <person name="Oh H.-M."/>
            <person name="Cho J.-C."/>
        </authorList>
    </citation>
    <scope>NUCLEOTIDE SEQUENCE [LARGE SCALE GENOMIC DNA]</scope>
    <source>
        <strain evidence="3">ATCC BAA-594 / HTCC2503 / KCTC 12087</strain>
    </source>
</reference>
<dbReference type="RefSeq" id="WP_013300341.1">
    <property type="nucleotide sequence ID" value="NC_014414.1"/>
</dbReference>
<name>E0TI28_PARBH</name>
<dbReference type="KEGG" id="pbr:PB2503_06507"/>
<dbReference type="AlphaFoldDB" id="E0TI28"/>
<dbReference type="InterPro" id="IPR052907">
    <property type="entry name" value="Beta-lactamase/esterase"/>
</dbReference>
<dbReference type="InterPro" id="IPR001466">
    <property type="entry name" value="Beta-lactam-related"/>
</dbReference>
<accession>E0TI28</accession>
<evidence type="ECO:0000313" key="2">
    <source>
        <dbReference type="EMBL" id="ADM09367.1"/>
    </source>
</evidence>
<dbReference type="OrthoDB" id="5705574at2"/>
<sequence length="371" mass="39128">MSIPLSGSALDGPLKRVVDHAVARIDRGEDLGVGVTVLRHGAPLLDLRAGWRDRKQTTPLDQTLLPVYSCGKAVLAALTLAAIEQGVLDYDAPVAAIWDAFGQNGKESVTLAQALSHQAGIPGIRTEISPSLWTDWEGICAVIAAETPMWPPGTASGYHPQTVGFIVGECLRRVHDRTVGAQVAALGLDIHCGMTGAITERAGPMVKPTGLPDFGDRRDEAMIAFMTPWAQAGGVDRQAWMAAEIPASNMHATSTGLAHLMQVFATGQLDGREVASDQARAAALAPRIEGPDKVLPFDLSWAAGLMRNTIGALGPSETAVGHYGFGGSFVLADPAHGLSIAFVPNKMEPILIGGQRATSLIQLVYEELELV</sequence>
<dbReference type="HOGENOM" id="CLU_035614_3_0_5"/>
<dbReference type="Pfam" id="PF00144">
    <property type="entry name" value="Beta-lactamase"/>
    <property type="match status" value="1"/>
</dbReference>
<reference evidence="2 3" key="2">
    <citation type="journal article" date="2011" name="J. Bacteriol.">
        <title>Complete genome sequence of strain HTCC2503T of Parvularcula bermudensis, the type species of the order "Parvularculales" in the class Alphaproteobacteria.</title>
        <authorList>
            <person name="Oh H.M."/>
            <person name="Kang I."/>
            <person name="Vergin K.L."/>
            <person name="Kang D."/>
            <person name="Rhee K.H."/>
            <person name="Giovannoni S.J."/>
            <person name="Cho J.C."/>
        </authorList>
    </citation>
    <scope>NUCLEOTIDE SEQUENCE [LARGE SCALE GENOMIC DNA]</scope>
    <source>
        <strain evidence="3">ATCC BAA-594 / HTCC2503 / KCTC 12087</strain>
    </source>
</reference>
<dbReference type="SUPFAM" id="SSF56601">
    <property type="entry name" value="beta-lactamase/transpeptidase-like"/>
    <property type="match status" value="1"/>
</dbReference>
<dbReference type="InterPro" id="IPR012338">
    <property type="entry name" value="Beta-lactam/transpept-like"/>
</dbReference>
<dbReference type="EMBL" id="CP002156">
    <property type="protein sequence ID" value="ADM09367.1"/>
    <property type="molecule type" value="Genomic_DNA"/>
</dbReference>
<dbReference type="Proteomes" id="UP000001302">
    <property type="component" value="Chromosome"/>
</dbReference>
<evidence type="ECO:0000313" key="3">
    <source>
        <dbReference type="Proteomes" id="UP000001302"/>
    </source>
</evidence>
<evidence type="ECO:0000259" key="1">
    <source>
        <dbReference type="Pfam" id="PF00144"/>
    </source>
</evidence>
<organism evidence="2 3">
    <name type="scientific">Parvularcula bermudensis (strain ATCC BAA-594 / HTCC2503 / KCTC 12087)</name>
    <dbReference type="NCBI Taxonomy" id="314260"/>
    <lineage>
        <taxon>Bacteria</taxon>
        <taxon>Pseudomonadati</taxon>
        <taxon>Pseudomonadota</taxon>
        <taxon>Alphaproteobacteria</taxon>
        <taxon>Parvularculales</taxon>
        <taxon>Parvularculaceae</taxon>
        <taxon>Parvularcula</taxon>
    </lineage>
</organism>